<reference evidence="2 4" key="1">
    <citation type="submission" date="2014-04" db="EMBL/GenBank/DDBJ databases">
        <authorList>
            <consortium name="DOE Joint Genome Institute"/>
            <person name="Kuo A."/>
            <person name="Kohler A."/>
            <person name="Jargeat P."/>
            <person name="Nagy L.G."/>
            <person name="Floudas D."/>
            <person name="Copeland A."/>
            <person name="Barry K.W."/>
            <person name="Cichocki N."/>
            <person name="Veneault-Fourrey C."/>
            <person name="LaButti K."/>
            <person name="Lindquist E.A."/>
            <person name="Lipzen A."/>
            <person name="Lundell T."/>
            <person name="Morin E."/>
            <person name="Murat C."/>
            <person name="Sun H."/>
            <person name="Tunlid A."/>
            <person name="Henrissat B."/>
            <person name="Grigoriev I.V."/>
            <person name="Hibbett D.S."/>
            <person name="Martin F."/>
            <person name="Nordberg H.P."/>
            <person name="Cantor M.N."/>
            <person name="Hua S.X."/>
        </authorList>
    </citation>
    <scope>NUCLEOTIDE SEQUENCE [LARGE SCALE GENOMIC DNA]</scope>
    <source>
        <strain evidence="2 4">Ve08.2h10</strain>
    </source>
</reference>
<evidence type="ECO:0000313" key="4">
    <source>
        <dbReference type="Proteomes" id="UP000054538"/>
    </source>
</evidence>
<organism evidence="2 4">
    <name type="scientific">Paxillus rubicundulus Ve08.2h10</name>
    <dbReference type="NCBI Taxonomy" id="930991"/>
    <lineage>
        <taxon>Eukaryota</taxon>
        <taxon>Fungi</taxon>
        <taxon>Dikarya</taxon>
        <taxon>Basidiomycota</taxon>
        <taxon>Agaricomycotina</taxon>
        <taxon>Agaricomycetes</taxon>
        <taxon>Agaricomycetidae</taxon>
        <taxon>Boletales</taxon>
        <taxon>Paxilineae</taxon>
        <taxon>Paxillaceae</taxon>
        <taxon>Paxillus</taxon>
    </lineage>
</organism>
<dbReference type="EMBL" id="KN829294">
    <property type="protein sequence ID" value="KIK73934.1"/>
    <property type="molecule type" value="Genomic_DNA"/>
</dbReference>
<dbReference type="Proteomes" id="UP000054538">
    <property type="component" value="Unassembled WGS sequence"/>
</dbReference>
<dbReference type="HOGENOM" id="CLU_3050958_0_0_1"/>
<accession>A0A0D0D266</accession>
<protein>
    <submittedName>
        <fullName evidence="2">Unplaced genomic scaffold scaffold_4472, whole genome shotgun sequence</fullName>
    </submittedName>
</protein>
<evidence type="ECO:0000313" key="2">
    <source>
        <dbReference type="EMBL" id="KIK73934.1"/>
    </source>
</evidence>
<reference evidence="2" key="3">
    <citation type="submission" date="2015-02" db="EMBL/GenBank/DDBJ databases">
        <title>Evolutionary Origins and Diversification of the Mycorrhizal Mutualists.</title>
        <authorList>
            <consortium name="DOE Joint Genome Institute"/>
            <consortium name="Mycorrhizal Genomics Consortium"/>
            <person name="Kohler A."/>
            <person name="Kuo A."/>
            <person name="Nagy L.G."/>
            <person name="Floudas D."/>
            <person name="Copeland A."/>
            <person name="Barry K.W."/>
            <person name="Cichocki N."/>
            <person name="Veneault-Fourrey C."/>
            <person name="LaButti K."/>
            <person name="Lindquist E.A."/>
            <person name="Lipzen A."/>
            <person name="Lundell T."/>
            <person name="Morin E."/>
            <person name="Murat C."/>
            <person name="Riley R."/>
            <person name="Ohm R."/>
            <person name="Sun H."/>
            <person name="Tunlid A."/>
            <person name="Henrissat B."/>
            <person name="Grigoriev I.V."/>
            <person name="Hibbett D.S."/>
            <person name="Martin F."/>
        </authorList>
    </citation>
    <scope>NUCLEOTIDE SEQUENCE</scope>
    <source>
        <strain evidence="2">Ve08.2h10</strain>
    </source>
</reference>
<proteinExistence type="predicted"/>
<sequence>MTISPVDLSRCFLPALHRTSIFSQIDEDASCPESYVPPSPMQHSPSGRPSVTAS</sequence>
<name>A0A0D0D266_9AGAM</name>
<feature type="compositionally biased region" description="Polar residues" evidence="1">
    <location>
        <begin position="41"/>
        <end position="54"/>
    </location>
</feature>
<evidence type="ECO:0000313" key="3">
    <source>
        <dbReference type="EMBL" id="KIK80999.1"/>
    </source>
</evidence>
<dbReference type="EMBL" id="KN825886">
    <property type="protein sequence ID" value="KIK80999.1"/>
    <property type="molecule type" value="Genomic_DNA"/>
</dbReference>
<evidence type="ECO:0000256" key="1">
    <source>
        <dbReference type="SAM" id="MobiDB-lite"/>
    </source>
</evidence>
<reference evidence="4" key="2">
    <citation type="submission" date="2015-01" db="EMBL/GenBank/DDBJ databases">
        <title>Evolutionary Origins and Diversification of the Mycorrhizal Mutualists.</title>
        <authorList>
            <consortium name="DOE Joint Genome Institute"/>
            <consortium name="Mycorrhizal Genomics Consortium"/>
            <person name="Kohler A."/>
            <person name="Kuo A."/>
            <person name="Nagy L.G."/>
            <person name="Floudas D."/>
            <person name="Copeland A."/>
            <person name="Barry K.W."/>
            <person name="Cichocki N."/>
            <person name="Veneault-Fourrey C."/>
            <person name="LaButti K."/>
            <person name="Lindquist E.A."/>
            <person name="Lipzen A."/>
            <person name="Lundell T."/>
            <person name="Morin E."/>
            <person name="Murat C."/>
            <person name="Riley R."/>
            <person name="Ohm R."/>
            <person name="Sun H."/>
            <person name="Tunlid A."/>
            <person name="Henrissat B."/>
            <person name="Grigoriev I.V."/>
            <person name="Hibbett D.S."/>
            <person name="Martin F."/>
        </authorList>
    </citation>
    <scope>NUCLEOTIDE SEQUENCE [LARGE SCALE GENOMIC DNA]</scope>
    <source>
        <strain evidence="4">Ve08.2h10</strain>
    </source>
</reference>
<keyword evidence="4" id="KW-1185">Reference proteome</keyword>
<dbReference type="AlphaFoldDB" id="A0A0D0D266"/>
<feature type="region of interest" description="Disordered" evidence="1">
    <location>
        <begin position="29"/>
        <end position="54"/>
    </location>
</feature>
<gene>
    <name evidence="3" type="ORF">PAXRUDRAFT_833173</name>
    <name evidence="2" type="ORF">PAXRUDRAFT_836116</name>
</gene>